<dbReference type="PROSITE" id="PS50929">
    <property type="entry name" value="ABC_TM1F"/>
    <property type="match status" value="1"/>
</dbReference>
<dbReference type="RefSeq" id="WP_378314282.1">
    <property type="nucleotide sequence ID" value="NZ_JBHUKS010000041.1"/>
</dbReference>
<keyword evidence="4 10" id="KW-0067">ATP-binding</keyword>
<reference evidence="11" key="1">
    <citation type="journal article" date="2019" name="Int. J. Syst. Evol. Microbiol.">
        <title>The Global Catalogue of Microorganisms (GCM) 10K type strain sequencing project: providing services to taxonomists for standard genome sequencing and annotation.</title>
        <authorList>
            <consortium name="The Broad Institute Genomics Platform"/>
            <consortium name="The Broad Institute Genome Sequencing Center for Infectious Disease"/>
            <person name="Wu L."/>
            <person name="Ma J."/>
        </authorList>
    </citation>
    <scope>NUCLEOTIDE SEQUENCE [LARGE SCALE GENOMIC DNA]</scope>
    <source>
        <strain evidence="11">CGMCC 4.7641</strain>
    </source>
</reference>
<evidence type="ECO:0000313" key="10">
    <source>
        <dbReference type="EMBL" id="MFD2474767.1"/>
    </source>
</evidence>
<dbReference type="InterPro" id="IPR003593">
    <property type="entry name" value="AAA+_ATPase"/>
</dbReference>
<dbReference type="InterPro" id="IPR003439">
    <property type="entry name" value="ABC_transporter-like_ATP-bd"/>
</dbReference>
<evidence type="ECO:0000313" key="11">
    <source>
        <dbReference type="Proteomes" id="UP001597483"/>
    </source>
</evidence>
<protein>
    <submittedName>
        <fullName evidence="10">ABC transporter ATP-binding protein</fullName>
    </submittedName>
</protein>
<evidence type="ECO:0000256" key="7">
    <source>
        <dbReference type="SAM" id="Phobius"/>
    </source>
</evidence>
<dbReference type="SMART" id="SM00382">
    <property type="entry name" value="AAA"/>
    <property type="match status" value="1"/>
</dbReference>
<dbReference type="SUPFAM" id="SSF52540">
    <property type="entry name" value="P-loop containing nucleoside triphosphate hydrolases"/>
    <property type="match status" value="1"/>
</dbReference>
<dbReference type="Pfam" id="PF00005">
    <property type="entry name" value="ABC_tran"/>
    <property type="match status" value="1"/>
</dbReference>
<organism evidence="10 11">
    <name type="scientific">Amycolatopsis silviterrae</name>
    <dbReference type="NCBI Taxonomy" id="1656914"/>
    <lineage>
        <taxon>Bacteria</taxon>
        <taxon>Bacillati</taxon>
        <taxon>Actinomycetota</taxon>
        <taxon>Actinomycetes</taxon>
        <taxon>Pseudonocardiales</taxon>
        <taxon>Pseudonocardiaceae</taxon>
        <taxon>Amycolatopsis</taxon>
    </lineage>
</organism>
<feature type="transmembrane region" description="Helical" evidence="7">
    <location>
        <begin position="20"/>
        <end position="47"/>
    </location>
</feature>
<dbReference type="InterPro" id="IPR039421">
    <property type="entry name" value="Type_1_exporter"/>
</dbReference>
<dbReference type="PROSITE" id="PS50893">
    <property type="entry name" value="ABC_TRANSPORTER_2"/>
    <property type="match status" value="1"/>
</dbReference>
<dbReference type="PANTHER" id="PTHR24221">
    <property type="entry name" value="ATP-BINDING CASSETTE SUB-FAMILY B"/>
    <property type="match status" value="1"/>
</dbReference>
<evidence type="ECO:0000256" key="3">
    <source>
        <dbReference type="ARBA" id="ARBA00022741"/>
    </source>
</evidence>
<evidence type="ECO:0000256" key="6">
    <source>
        <dbReference type="ARBA" id="ARBA00023136"/>
    </source>
</evidence>
<dbReference type="GO" id="GO:0005524">
    <property type="term" value="F:ATP binding"/>
    <property type="evidence" value="ECO:0007669"/>
    <property type="project" value="UniProtKB-KW"/>
</dbReference>
<dbReference type="Gene3D" id="3.40.50.300">
    <property type="entry name" value="P-loop containing nucleotide triphosphate hydrolases"/>
    <property type="match status" value="1"/>
</dbReference>
<dbReference type="Gene3D" id="1.20.1560.10">
    <property type="entry name" value="ABC transporter type 1, transmembrane domain"/>
    <property type="match status" value="1"/>
</dbReference>
<feature type="transmembrane region" description="Helical" evidence="7">
    <location>
        <begin position="242"/>
        <end position="264"/>
    </location>
</feature>
<accession>A0ABW5HPP9</accession>
<dbReference type="SUPFAM" id="SSF90123">
    <property type="entry name" value="ABC transporter transmembrane region"/>
    <property type="match status" value="1"/>
</dbReference>
<name>A0ABW5HPP9_9PSEU</name>
<dbReference type="InterPro" id="IPR017871">
    <property type="entry name" value="ABC_transporter-like_CS"/>
</dbReference>
<gene>
    <name evidence="10" type="ORF">ACFSVL_45665</name>
</gene>
<dbReference type="PROSITE" id="PS00211">
    <property type="entry name" value="ABC_TRANSPORTER_1"/>
    <property type="match status" value="1"/>
</dbReference>
<comment type="subcellular location">
    <subcellularLocation>
        <location evidence="1">Cell membrane</location>
        <topology evidence="1">Multi-pass membrane protein</topology>
    </subcellularLocation>
</comment>
<keyword evidence="5 7" id="KW-1133">Transmembrane helix</keyword>
<keyword evidence="11" id="KW-1185">Reference proteome</keyword>
<evidence type="ECO:0000256" key="2">
    <source>
        <dbReference type="ARBA" id="ARBA00022692"/>
    </source>
</evidence>
<dbReference type="InterPro" id="IPR011527">
    <property type="entry name" value="ABC1_TM_dom"/>
</dbReference>
<evidence type="ECO:0000259" key="8">
    <source>
        <dbReference type="PROSITE" id="PS50893"/>
    </source>
</evidence>
<feature type="domain" description="ABC transmembrane type-1" evidence="9">
    <location>
        <begin position="21"/>
        <end position="299"/>
    </location>
</feature>
<sequence>MIRTLLDLIPAGSRPRLRRYAALTIGSVLLRAAGSVLLVPLVAALFGPEPAAAAPWLAALTAVTAAGWVLDAVVHRLGFELGFAVLDDAQHQVADHLARVRMSWFGPDTTATARQAIAATGPDLVGLIGYLVTPLAGAVLLPIALGLALLPIAWPLGAAALAGVPMLLGAWWASGRVARRADRAAEEANTAFAERIVEFARTQQALRAARRAEPARSHAGAALAAQHSATLRVLRMQIPGQILFSVATQCALILLAGVTVLLAVRGGLSAPETIALIVVIARYLEPFAALADLAPGLENAALALGRITTVLTAPSARSGTAPKPPETPGGARVRLASVSFRYSPDAETVLDRFDLSLEPGTTTAIVGPSGSGKSTVLALLAGLREPAEGQVLVDGADVAALSDEDRRALVSFVFQQPYLFEGTVRENILAGDPAADESRIAEAVVLSRVDEVLARLPDGDRTSVGEAGAALSGGERQRVSIARALLKPAPLLLVDEATSALDTENEAAVVRALSTDPVPRTRVLVTHRVAAMRYADRVVFLEDGRVVEDGTVDELLARQGRFAEFWQQQLARAHWRIAAAPSSPPN</sequence>
<evidence type="ECO:0000259" key="9">
    <source>
        <dbReference type="PROSITE" id="PS50929"/>
    </source>
</evidence>
<evidence type="ECO:0000256" key="4">
    <source>
        <dbReference type="ARBA" id="ARBA00022840"/>
    </source>
</evidence>
<keyword evidence="3" id="KW-0547">Nucleotide-binding</keyword>
<dbReference type="PANTHER" id="PTHR24221:SF654">
    <property type="entry name" value="ATP-BINDING CASSETTE SUB-FAMILY B MEMBER 6"/>
    <property type="match status" value="1"/>
</dbReference>
<dbReference type="Proteomes" id="UP001597483">
    <property type="component" value="Unassembled WGS sequence"/>
</dbReference>
<keyword evidence="6 7" id="KW-0472">Membrane</keyword>
<keyword evidence="2 7" id="KW-0812">Transmembrane</keyword>
<evidence type="ECO:0000256" key="5">
    <source>
        <dbReference type="ARBA" id="ARBA00022989"/>
    </source>
</evidence>
<dbReference type="InterPro" id="IPR036640">
    <property type="entry name" value="ABC1_TM_sf"/>
</dbReference>
<proteinExistence type="predicted"/>
<feature type="transmembrane region" description="Helical" evidence="7">
    <location>
        <begin position="152"/>
        <end position="173"/>
    </location>
</feature>
<feature type="transmembrane region" description="Helical" evidence="7">
    <location>
        <begin position="124"/>
        <end position="146"/>
    </location>
</feature>
<feature type="transmembrane region" description="Helical" evidence="7">
    <location>
        <begin position="53"/>
        <end position="74"/>
    </location>
</feature>
<dbReference type="InterPro" id="IPR027417">
    <property type="entry name" value="P-loop_NTPase"/>
</dbReference>
<dbReference type="EMBL" id="JBHUKS010000041">
    <property type="protein sequence ID" value="MFD2474767.1"/>
    <property type="molecule type" value="Genomic_DNA"/>
</dbReference>
<comment type="caution">
    <text evidence="10">The sequence shown here is derived from an EMBL/GenBank/DDBJ whole genome shotgun (WGS) entry which is preliminary data.</text>
</comment>
<evidence type="ECO:0000256" key="1">
    <source>
        <dbReference type="ARBA" id="ARBA00004651"/>
    </source>
</evidence>
<feature type="domain" description="ABC transporter" evidence="8">
    <location>
        <begin position="333"/>
        <end position="568"/>
    </location>
</feature>